<evidence type="ECO:0000256" key="1">
    <source>
        <dbReference type="ARBA" id="ARBA00001933"/>
    </source>
</evidence>
<dbReference type="Pfam" id="PF01053">
    <property type="entry name" value="Cys_Met_Meta_PP"/>
    <property type="match status" value="1"/>
</dbReference>
<name>A0A3R9EH61_ACIJO</name>
<evidence type="ECO:0000256" key="4">
    <source>
        <dbReference type="ARBA" id="ARBA00023239"/>
    </source>
</evidence>
<dbReference type="SUPFAM" id="SSF53383">
    <property type="entry name" value="PLP-dependent transferases"/>
    <property type="match status" value="1"/>
</dbReference>
<comment type="cofactor">
    <cofactor evidence="1 7">
        <name>pyridoxal 5'-phosphate</name>
        <dbReference type="ChEBI" id="CHEBI:597326"/>
    </cofactor>
</comment>
<evidence type="ECO:0000313" key="9">
    <source>
        <dbReference type="Proteomes" id="UP000277537"/>
    </source>
</evidence>
<feature type="modified residue" description="N6-(pyridoxal phosphate)lysine" evidence="6">
    <location>
        <position position="209"/>
    </location>
</feature>
<keyword evidence="3 6" id="KW-0663">Pyridoxal phosphate</keyword>
<organism evidence="8 9">
    <name type="scientific">Acinetobacter johnsonii</name>
    <dbReference type="NCBI Taxonomy" id="40214"/>
    <lineage>
        <taxon>Bacteria</taxon>
        <taxon>Pseudomonadati</taxon>
        <taxon>Pseudomonadota</taxon>
        <taxon>Gammaproteobacteria</taxon>
        <taxon>Moraxellales</taxon>
        <taxon>Moraxellaceae</taxon>
        <taxon>Acinetobacter</taxon>
    </lineage>
</organism>
<dbReference type="Gene3D" id="3.90.1150.10">
    <property type="entry name" value="Aspartate Aminotransferase, domain 1"/>
    <property type="match status" value="1"/>
</dbReference>
<dbReference type="InterPro" id="IPR006233">
    <property type="entry name" value="Cys_b_lyase_bac"/>
</dbReference>
<accession>A0A3R9EH61</accession>
<comment type="similarity">
    <text evidence="2 7">Belongs to the trans-sulfuration enzymes family.</text>
</comment>
<comment type="caution">
    <text evidence="8">The sequence shown here is derived from an EMBL/GenBank/DDBJ whole genome shotgun (WGS) entry which is preliminary data.</text>
</comment>
<dbReference type="GO" id="GO:0019346">
    <property type="term" value="P:transsulfuration"/>
    <property type="evidence" value="ECO:0007669"/>
    <property type="project" value="InterPro"/>
</dbReference>
<evidence type="ECO:0000256" key="6">
    <source>
        <dbReference type="PIRSR" id="PIRSR001434-2"/>
    </source>
</evidence>
<keyword evidence="4 8" id="KW-0456">Lyase</keyword>
<dbReference type="PIRSF" id="PIRSF001434">
    <property type="entry name" value="CGS"/>
    <property type="match status" value="1"/>
</dbReference>
<evidence type="ECO:0000256" key="5">
    <source>
        <dbReference type="ARBA" id="ARBA00047517"/>
    </source>
</evidence>
<dbReference type="InterPro" id="IPR000277">
    <property type="entry name" value="Cys/Met-Metab_PyrdxlP-dep_enz"/>
</dbReference>
<dbReference type="EMBL" id="RHXE01000016">
    <property type="protein sequence ID" value="RSE23364.1"/>
    <property type="molecule type" value="Genomic_DNA"/>
</dbReference>
<dbReference type="PANTHER" id="PTHR43500:SF1">
    <property type="entry name" value="CYSTATHIONINE BETA-LYASE-RELATED"/>
    <property type="match status" value="1"/>
</dbReference>
<dbReference type="PANTHER" id="PTHR43500">
    <property type="entry name" value="CYSTATHIONINE BETA-LYASE-RELATED"/>
    <property type="match status" value="1"/>
</dbReference>
<evidence type="ECO:0000256" key="7">
    <source>
        <dbReference type="RuleBase" id="RU362118"/>
    </source>
</evidence>
<comment type="catalytic activity">
    <reaction evidence="5">
        <text>L,L-cystathionine + H2O = L-homocysteine + pyruvate + NH4(+)</text>
        <dbReference type="Rhea" id="RHEA:13965"/>
        <dbReference type="ChEBI" id="CHEBI:15361"/>
        <dbReference type="ChEBI" id="CHEBI:15377"/>
        <dbReference type="ChEBI" id="CHEBI:28938"/>
        <dbReference type="ChEBI" id="CHEBI:58161"/>
        <dbReference type="ChEBI" id="CHEBI:58199"/>
    </reaction>
</comment>
<dbReference type="Proteomes" id="UP000277537">
    <property type="component" value="Unassembled WGS sequence"/>
</dbReference>
<dbReference type="GO" id="GO:0047804">
    <property type="term" value="F:cysteine-S-conjugate beta-lyase activity"/>
    <property type="evidence" value="ECO:0007669"/>
    <property type="project" value="InterPro"/>
</dbReference>
<sequence length="413" mass="46215">MKKNPQTALVHAPRQAPQYISTIQPPLYRASTIIFKDTDALFNRHWTDDYDYSYGTHGTPSTFTLGDNIAQIEGGRYCLLAPSGLSAINLVNSCFLSHGDEVWVADNIYGPNMEHLRNLEKRYGIGVRVYNPIDVSSFQPTEKAKLIWLEAAGSVTLEFPDLVGLVKKAQTHHVLTALDNTWGAGLAFNAFDFSDEHLSVDVTVHALTKYPSGGGDILMGSVVTRERALHHQLFRTHAIQGISVSGDDVAQVQRSLASMRIRYAAQSESALQLLAWLKEQPEFVQVLHPADSSAAGHSYWKDICVDQHSAGLVSVIFKPEFDLQDIRQFCDALSVFKLGFSWGGPVSLVMLYDLKDMRALEHTHLQQGLLVRFCIGLEHPADLIQDIENALKQLNNHHKKLNRKKYEHPDHHC</sequence>
<dbReference type="GO" id="GO:0030170">
    <property type="term" value="F:pyridoxal phosphate binding"/>
    <property type="evidence" value="ECO:0007669"/>
    <property type="project" value="InterPro"/>
</dbReference>
<dbReference type="GO" id="GO:0019450">
    <property type="term" value="P:L-cysteine catabolic process to pyruvate"/>
    <property type="evidence" value="ECO:0007669"/>
    <property type="project" value="TreeGrafter"/>
</dbReference>
<protein>
    <submittedName>
        <fullName evidence="8">Cystathionine beta-lyase</fullName>
        <ecNumber evidence="8">4.4.1.8</ecNumber>
    </submittedName>
</protein>
<dbReference type="Gene3D" id="3.40.640.10">
    <property type="entry name" value="Type I PLP-dependent aspartate aminotransferase-like (Major domain)"/>
    <property type="match status" value="1"/>
</dbReference>
<evidence type="ECO:0000256" key="3">
    <source>
        <dbReference type="ARBA" id="ARBA00022898"/>
    </source>
</evidence>
<evidence type="ECO:0000256" key="2">
    <source>
        <dbReference type="ARBA" id="ARBA00009077"/>
    </source>
</evidence>
<proteinExistence type="inferred from homology"/>
<dbReference type="AlphaFoldDB" id="A0A3R9EH61"/>
<dbReference type="InterPro" id="IPR015422">
    <property type="entry name" value="PyrdxlP-dep_Trfase_small"/>
</dbReference>
<dbReference type="InterPro" id="IPR015421">
    <property type="entry name" value="PyrdxlP-dep_Trfase_major"/>
</dbReference>
<dbReference type="RefSeq" id="WP_125274130.1">
    <property type="nucleotide sequence ID" value="NZ_RHXE01000016.1"/>
</dbReference>
<dbReference type="EC" id="4.4.1.8" evidence="8"/>
<dbReference type="InterPro" id="IPR015424">
    <property type="entry name" value="PyrdxlP-dep_Trfase"/>
</dbReference>
<reference evidence="8 9" key="1">
    <citation type="submission" date="2018-10" db="EMBL/GenBank/DDBJ databases">
        <title>Transmission dynamics of multidrug resistant bacteria on intensive care unit surfaces.</title>
        <authorList>
            <person name="D'Souza A.W."/>
            <person name="Potter R.F."/>
            <person name="Wallace M."/>
            <person name="Shupe A."/>
            <person name="Patel S."/>
            <person name="Sun S."/>
            <person name="Gul D."/>
            <person name="Kwon J.H."/>
            <person name="Andleeb S."/>
            <person name="Burnham C.-A.D."/>
            <person name="Dantas G."/>
        </authorList>
    </citation>
    <scope>NUCLEOTIDE SEQUENCE [LARGE SCALE GENOMIC DNA]</scope>
    <source>
        <strain evidence="8 9">AJ_385</strain>
    </source>
</reference>
<gene>
    <name evidence="8" type="ORF">EGT73_09095</name>
</gene>
<evidence type="ECO:0000313" key="8">
    <source>
        <dbReference type="EMBL" id="RSE23364.1"/>
    </source>
</evidence>